<comment type="caution">
    <text evidence="5">The sequence shown here is derived from an EMBL/GenBank/DDBJ whole genome shotgun (WGS) entry which is preliminary data.</text>
</comment>
<dbReference type="GO" id="GO:0015074">
    <property type="term" value="P:DNA integration"/>
    <property type="evidence" value="ECO:0007669"/>
    <property type="project" value="UniProtKB-KW"/>
</dbReference>
<organism evidence="5 6">
    <name type="scientific">Candidatus Thalassospirochaeta sargassi</name>
    <dbReference type="NCBI Taxonomy" id="3119039"/>
    <lineage>
        <taxon>Bacteria</taxon>
        <taxon>Pseudomonadati</taxon>
        <taxon>Spirochaetota</taxon>
        <taxon>Spirochaetia</taxon>
        <taxon>Spirochaetales</taxon>
        <taxon>Spirochaetaceae</taxon>
        <taxon>Candidatus Thalassospirochaeta</taxon>
    </lineage>
</organism>
<dbReference type="Pfam" id="PF14659">
    <property type="entry name" value="Phage_int_SAM_3"/>
    <property type="match status" value="1"/>
</dbReference>
<dbReference type="InterPro" id="IPR044068">
    <property type="entry name" value="CB"/>
</dbReference>
<gene>
    <name evidence="5" type="ORF">PQJ61_10900</name>
</gene>
<evidence type="ECO:0000256" key="1">
    <source>
        <dbReference type="ARBA" id="ARBA00022908"/>
    </source>
</evidence>
<evidence type="ECO:0000259" key="4">
    <source>
        <dbReference type="PROSITE" id="PS51900"/>
    </source>
</evidence>
<feature type="domain" description="Core-binding (CB)" evidence="4">
    <location>
        <begin position="1"/>
        <end position="75"/>
    </location>
</feature>
<dbReference type="InterPro" id="IPR010998">
    <property type="entry name" value="Integrase_recombinase_N"/>
</dbReference>
<dbReference type="Proteomes" id="UP001221217">
    <property type="component" value="Unassembled WGS sequence"/>
</dbReference>
<sequence>MNYLKKRKTISKSYAHTARVMLGKHILPYFEKRYLSDITPYDIEKWLDTFAAKGLSNATANLGLAFLKIMLKEAIRREILFKDPSASILPLKTETVERGVLTQDEVSTLFNPENKKTNMGQ</sequence>
<dbReference type="AlphaFoldDB" id="A0AAJ1IDE0"/>
<evidence type="ECO:0000313" key="6">
    <source>
        <dbReference type="Proteomes" id="UP001221217"/>
    </source>
</evidence>
<dbReference type="InterPro" id="IPR011010">
    <property type="entry name" value="DNA_brk_join_enz"/>
</dbReference>
<dbReference type="InterPro" id="IPR004107">
    <property type="entry name" value="Integrase_SAM-like_N"/>
</dbReference>
<protein>
    <submittedName>
        <fullName evidence="5">Site-specific integrase</fullName>
    </submittedName>
</protein>
<evidence type="ECO:0000256" key="3">
    <source>
        <dbReference type="PROSITE-ProRule" id="PRU01248"/>
    </source>
</evidence>
<evidence type="ECO:0000256" key="2">
    <source>
        <dbReference type="ARBA" id="ARBA00023125"/>
    </source>
</evidence>
<dbReference type="SUPFAM" id="SSF56349">
    <property type="entry name" value="DNA breaking-rejoining enzymes"/>
    <property type="match status" value="1"/>
</dbReference>
<accession>A0AAJ1IDE0</accession>
<dbReference type="PROSITE" id="PS51900">
    <property type="entry name" value="CB"/>
    <property type="match status" value="1"/>
</dbReference>
<keyword evidence="1" id="KW-0229">DNA integration</keyword>
<proteinExistence type="predicted"/>
<dbReference type="EMBL" id="JAQQAL010000024">
    <property type="protein sequence ID" value="MDC7227257.1"/>
    <property type="molecule type" value="Genomic_DNA"/>
</dbReference>
<reference evidence="5 6" key="1">
    <citation type="submission" date="2022-12" db="EMBL/GenBank/DDBJ databases">
        <title>Metagenome assembled genome from gulf of manar.</title>
        <authorList>
            <person name="Kohli P."/>
            <person name="Pk S."/>
            <person name="Venkata Ramana C."/>
            <person name="Sasikala C."/>
        </authorList>
    </citation>
    <scope>NUCLEOTIDE SEQUENCE [LARGE SCALE GENOMIC DNA]</scope>
    <source>
        <strain evidence="5">JB008</strain>
    </source>
</reference>
<dbReference type="GO" id="GO:0003677">
    <property type="term" value="F:DNA binding"/>
    <property type="evidence" value="ECO:0007669"/>
    <property type="project" value="UniProtKB-UniRule"/>
</dbReference>
<name>A0AAJ1IDE0_9SPIO</name>
<evidence type="ECO:0000313" key="5">
    <source>
        <dbReference type="EMBL" id="MDC7227257.1"/>
    </source>
</evidence>
<dbReference type="Gene3D" id="1.10.150.130">
    <property type="match status" value="1"/>
</dbReference>
<keyword evidence="2 3" id="KW-0238">DNA-binding</keyword>